<dbReference type="Pfam" id="PF13439">
    <property type="entry name" value="Glyco_transf_4"/>
    <property type="match status" value="1"/>
</dbReference>
<organism evidence="3 4">
    <name type="scientific">Adhaeretor mobilis</name>
    <dbReference type="NCBI Taxonomy" id="1930276"/>
    <lineage>
        <taxon>Bacteria</taxon>
        <taxon>Pseudomonadati</taxon>
        <taxon>Planctomycetota</taxon>
        <taxon>Planctomycetia</taxon>
        <taxon>Pirellulales</taxon>
        <taxon>Lacipirellulaceae</taxon>
        <taxon>Adhaeretor</taxon>
    </lineage>
</organism>
<dbReference type="EC" id="2.4.1.11" evidence="3"/>
<proteinExistence type="predicted"/>
<dbReference type="Proteomes" id="UP000319852">
    <property type="component" value="Chromosome"/>
</dbReference>
<dbReference type="OrthoDB" id="9787617at2"/>
<sequence>MKVLQLYNQYRSLHGGEETVVLMTDALLKRRGHETQLLMRSSRGLDASLLGKMKAFKSAFYNRDAYAEVAASLQADRPDVVHVHNLYPLFSPSVLDACTHAGVPVVMTNHNYLLTCPTTHHLRNGKVCEKCIGGKEIHCALNNCRGSWAESVAYAARSAYARRKRSFSKNVSQFIVLTDFAKRQLLRGDYDPHDINEQNVHVLPNMVELDDTAVDPSQNNYFAYSGRMSYEKGVDVLLEAMRSLPDVTLKLAGQGPLLDELRESASENCEFLGQLNSEEMREHYRGARGVIIPSRNFEGCPLVVSEAMNHGIPLVVSEIGGLPDLVGSKLPEGQQCGRSFPTDDSAKLAAELRDLWDHPEKSRQLGESGRKRALCHFSEGAYYQGLMKVYAAATGRSVNALSPPNATKNVGHIAAESLKVQELAVGNL</sequence>
<dbReference type="EMBL" id="CP036263">
    <property type="protein sequence ID" value="QDS98999.1"/>
    <property type="molecule type" value="Genomic_DNA"/>
</dbReference>
<dbReference type="Gene3D" id="3.40.50.2000">
    <property type="entry name" value="Glycogen Phosphorylase B"/>
    <property type="match status" value="2"/>
</dbReference>
<dbReference type="Pfam" id="PF00534">
    <property type="entry name" value="Glycos_transf_1"/>
    <property type="match status" value="1"/>
</dbReference>
<reference evidence="3 4" key="1">
    <citation type="submission" date="2019-02" db="EMBL/GenBank/DDBJ databases">
        <title>Deep-cultivation of Planctomycetes and their phenomic and genomic characterization uncovers novel biology.</title>
        <authorList>
            <person name="Wiegand S."/>
            <person name="Jogler M."/>
            <person name="Boedeker C."/>
            <person name="Pinto D."/>
            <person name="Vollmers J."/>
            <person name="Rivas-Marin E."/>
            <person name="Kohn T."/>
            <person name="Peeters S.H."/>
            <person name="Heuer A."/>
            <person name="Rast P."/>
            <person name="Oberbeckmann S."/>
            <person name="Bunk B."/>
            <person name="Jeske O."/>
            <person name="Meyerdierks A."/>
            <person name="Storesund J.E."/>
            <person name="Kallscheuer N."/>
            <person name="Luecker S."/>
            <person name="Lage O.M."/>
            <person name="Pohl T."/>
            <person name="Merkel B.J."/>
            <person name="Hornburger P."/>
            <person name="Mueller R.-W."/>
            <person name="Bruemmer F."/>
            <person name="Labrenz M."/>
            <person name="Spormann A.M."/>
            <person name="Op den Camp H."/>
            <person name="Overmann J."/>
            <person name="Amann R."/>
            <person name="Jetten M.S.M."/>
            <person name="Mascher T."/>
            <person name="Medema M.H."/>
            <person name="Devos D.P."/>
            <person name="Kaster A.-K."/>
            <person name="Ovreas L."/>
            <person name="Rohde M."/>
            <person name="Galperin M.Y."/>
            <person name="Jogler C."/>
        </authorList>
    </citation>
    <scope>NUCLEOTIDE SEQUENCE [LARGE SCALE GENOMIC DNA]</scope>
    <source>
        <strain evidence="3 4">HG15A2</strain>
    </source>
</reference>
<feature type="domain" description="Glycosyltransferase subfamily 4-like N-terminal" evidence="2">
    <location>
        <begin position="15"/>
        <end position="210"/>
    </location>
</feature>
<evidence type="ECO:0000313" key="3">
    <source>
        <dbReference type="EMBL" id="QDS98999.1"/>
    </source>
</evidence>
<dbReference type="SUPFAM" id="SSF53756">
    <property type="entry name" value="UDP-Glycosyltransferase/glycogen phosphorylase"/>
    <property type="match status" value="1"/>
</dbReference>
<evidence type="ECO:0000259" key="2">
    <source>
        <dbReference type="Pfam" id="PF13439"/>
    </source>
</evidence>
<dbReference type="InterPro" id="IPR001296">
    <property type="entry name" value="Glyco_trans_1"/>
</dbReference>
<accession>A0A517MVU8</accession>
<evidence type="ECO:0000313" key="4">
    <source>
        <dbReference type="Proteomes" id="UP000319852"/>
    </source>
</evidence>
<evidence type="ECO:0000259" key="1">
    <source>
        <dbReference type="Pfam" id="PF00534"/>
    </source>
</evidence>
<feature type="domain" description="Glycosyl transferase family 1" evidence="1">
    <location>
        <begin position="216"/>
        <end position="372"/>
    </location>
</feature>
<name>A0A517MVU8_9BACT</name>
<protein>
    <submittedName>
        <fullName evidence="3">Glycogen synthase</fullName>
        <ecNumber evidence="3">2.4.1.11</ecNumber>
    </submittedName>
</protein>
<dbReference type="InterPro" id="IPR028098">
    <property type="entry name" value="Glyco_trans_4-like_N"/>
</dbReference>
<dbReference type="KEGG" id="amob:HG15A2_22880"/>
<keyword evidence="3" id="KW-0808">Transferase</keyword>
<dbReference type="CDD" id="cd03801">
    <property type="entry name" value="GT4_PimA-like"/>
    <property type="match status" value="1"/>
</dbReference>
<keyword evidence="3" id="KW-0328">Glycosyltransferase</keyword>
<dbReference type="GO" id="GO:0004373">
    <property type="term" value="F:alpha-1,4-glucan glucosyltransferase (UDP-glucose donor) activity"/>
    <property type="evidence" value="ECO:0007669"/>
    <property type="project" value="UniProtKB-EC"/>
</dbReference>
<dbReference type="AlphaFoldDB" id="A0A517MVU8"/>
<dbReference type="PANTHER" id="PTHR12526">
    <property type="entry name" value="GLYCOSYLTRANSFERASE"/>
    <property type="match status" value="1"/>
</dbReference>
<dbReference type="RefSeq" id="WP_145060287.1">
    <property type="nucleotide sequence ID" value="NZ_CP036263.1"/>
</dbReference>
<keyword evidence="4" id="KW-1185">Reference proteome</keyword>
<gene>
    <name evidence="3" type="ORF">HG15A2_22880</name>
</gene>